<evidence type="ECO:0000313" key="3">
    <source>
        <dbReference type="Proteomes" id="UP000299084"/>
    </source>
</evidence>
<dbReference type="EMBL" id="JWIN03000011">
    <property type="protein sequence ID" value="KAB1271008.1"/>
    <property type="molecule type" value="Genomic_DNA"/>
</dbReference>
<protein>
    <submittedName>
        <fullName evidence="2">Uncharacterized protein</fullName>
    </submittedName>
</protein>
<name>A0A5N4DIN1_CAMDR</name>
<organism evidence="2 3">
    <name type="scientific">Camelus dromedarius</name>
    <name type="common">Dromedary</name>
    <name type="synonym">Arabian camel</name>
    <dbReference type="NCBI Taxonomy" id="9838"/>
    <lineage>
        <taxon>Eukaryota</taxon>
        <taxon>Metazoa</taxon>
        <taxon>Chordata</taxon>
        <taxon>Craniata</taxon>
        <taxon>Vertebrata</taxon>
        <taxon>Euteleostomi</taxon>
        <taxon>Mammalia</taxon>
        <taxon>Eutheria</taxon>
        <taxon>Laurasiatheria</taxon>
        <taxon>Artiodactyla</taxon>
        <taxon>Tylopoda</taxon>
        <taxon>Camelidae</taxon>
        <taxon>Camelus</taxon>
    </lineage>
</organism>
<comment type="caution">
    <text evidence="2">The sequence shown here is derived from an EMBL/GenBank/DDBJ whole genome shotgun (WGS) entry which is preliminary data.</text>
</comment>
<feature type="compositionally biased region" description="Acidic residues" evidence="1">
    <location>
        <begin position="28"/>
        <end position="37"/>
    </location>
</feature>
<reference evidence="2 3" key="1">
    <citation type="journal article" date="2019" name="Mol. Ecol. Resour.">
        <title>Improving Illumina assemblies with Hi-C and long reads: an example with the North African dromedary.</title>
        <authorList>
            <person name="Elbers J.P."/>
            <person name="Rogers M.F."/>
            <person name="Perelman P.L."/>
            <person name="Proskuryakova A.A."/>
            <person name="Serdyukova N.A."/>
            <person name="Johnson W.E."/>
            <person name="Horin P."/>
            <person name="Corander J."/>
            <person name="Murphy D."/>
            <person name="Burger P.A."/>
        </authorList>
    </citation>
    <scope>NUCLEOTIDE SEQUENCE [LARGE SCALE GENOMIC DNA]</scope>
    <source>
        <strain evidence="2">Drom800</strain>
        <tissue evidence="2">Blood</tissue>
    </source>
</reference>
<dbReference type="Proteomes" id="UP000299084">
    <property type="component" value="Unassembled WGS sequence"/>
</dbReference>
<feature type="region of interest" description="Disordered" evidence="1">
    <location>
        <begin position="1"/>
        <end position="37"/>
    </location>
</feature>
<evidence type="ECO:0000256" key="1">
    <source>
        <dbReference type="SAM" id="MobiDB-lite"/>
    </source>
</evidence>
<sequence length="37" mass="4040">MGEQEPRYKRLCSVKKQAPEGAQGSGEEGMEVTENEG</sequence>
<gene>
    <name evidence="2" type="ORF">Cadr_000009677</name>
</gene>
<keyword evidence="3" id="KW-1185">Reference proteome</keyword>
<evidence type="ECO:0000313" key="2">
    <source>
        <dbReference type="EMBL" id="KAB1271008.1"/>
    </source>
</evidence>
<proteinExistence type="predicted"/>
<accession>A0A5N4DIN1</accession>
<dbReference type="AlphaFoldDB" id="A0A5N4DIN1"/>